<keyword evidence="2" id="KW-0472">Membrane</keyword>
<comment type="similarity">
    <text evidence="1">Belongs to the bacterial sugar transferase family.</text>
</comment>
<protein>
    <submittedName>
        <fullName evidence="4">Sugar transferase involved in LPS biosynthesis (Colanic, teichoic acid)</fullName>
    </submittedName>
</protein>
<dbReference type="EMBL" id="FQZX01000003">
    <property type="protein sequence ID" value="SHK59199.1"/>
    <property type="molecule type" value="Genomic_DNA"/>
</dbReference>
<dbReference type="Pfam" id="PF02397">
    <property type="entry name" value="Bac_transf"/>
    <property type="match status" value="1"/>
</dbReference>
<proteinExistence type="inferred from homology"/>
<keyword evidence="4" id="KW-0808">Transferase</keyword>
<organism evidence="4 5">
    <name type="scientific">Maribacter aquivivus</name>
    <dbReference type="NCBI Taxonomy" id="228958"/>
    <lineage>
        <taxon>Bacteria</taxon>
        <taxon>Pseudomonadati</taxon>
        <taxon>Bacteroidota</taxon>
        <taxon>Flavobacteriia</taxon>
        <taxon>Flavobacteriales</taxon>
        <taxon>Flavobacteriaceae</taxon>
        <taxon>Maribacter</taxon>
    </lineage>
</organism>
<dbReference type="RefSeq" id="WP_073246283.1">
    <property type="nucleotide sequence ID" value="NZ_FQZX01000003.1"/>
</dbReference>
<dbReference type="PANTHER" id="PTHR30576">
    <property type="entry name" value="COLANIC BIOSYNTHESIS UDP-GLUCOSE LIPID CARRIER TRANSFERASE"/>
    <property type="match status" value="1"/>
</dbReference>
<evidence type="ECO:0000256" key="1">
    <source>
        <dbReference type="ARBA" id="ARBA00006464"/>
    </source>
</evidence>
<keyword evidence="2" id="KW-1133">Transmembrane helix</keyword>
<feature type="domain" description="Bacterial sugar transferase" evidence="3">
    <location>
        <begin position="7"/>
        <end position="182"/>
    </location>
</feature>
<evidence type="ECO:0000313" key="5">
    <source>
        <dbReference type="Proteomes" id="UP000184314"/>
    </source>
</evidence>
<dbReference type="STRING" id="228958.SAMN04488007_3320"/>
<keyword evidence="2" id="KW-0812">Transmembrane</keyword>
<dbReference type="InterPro" id="IPR003362">
    <property type="entry name" value="Bact_transf"/>
</dbReference>
<sequence>MYKKYFKRPLDFFLALFGFLLVLPIVVITAIILAISFKESPFFVQRRPGRHEKIFSILKLKTMNNKRDAEGNLLPDSERLTPLGVFVRKTSIDELPQLLNVIKGEMSLIGPRPLLIRYLPYYTTEERKRFVARPGITGLAQVSGRNLITWESKFENDVKYVENLSFANDVKILWMTFQKVIKSADIEVDPNANPTTEAMDLIRQRQPEFQHIQPIS</sequence>
<dbReference type="Proteomes" id="UP000184314">
    <property type="component" value="Unassembled WGS sequence"/>
</dbReference>
<dbReference type="OrthoDB" id="9808602at2"/>
<reference evidence="5" key="1">
    <citation type="submission" date="2016-11" db="EMBL/GenBank/DDBJ databases">
        <authorList>
            <person name="Varghese N."/>
            <person name="Submissions S."/>
        </authorList>
    </citation>
    <scope>NUCLEOTIDE SEQUENCE [LARGE SCALE GENOMIC DNA]</scope>
    <source>
        <strain evidence="5">DSM 16478</strain>
    </source>
</reference>
<dbReference type="AlphaFoldDB" id="A0A1M6TQM7"/>
<evidence type="ECO:0000256" key="2">
    <source>
        <dbReference type="SAM" id="Phobius"/>
    </source>
</evidence>
<dbReference type="PANTHER" id="PTHR30576:SF8">
    <property type="entry name" value="UNDECAPRENYL-PHOSPHATE GALACTOSE PHOSPHOTRANSFERASE"/>
    <property type="match status" value="1"/>
</dbReference>
<gene>
    <name evidence="4" type="ORF">SAMN04488007_3320</name>
</gene>
<evidence type="ECO:0000259" key="3">
    <source>
        <dbReference type="Pfam" id="PF02397"/>
    </source>
</evidence>
<evidence type="ECO:0000313" key="4">
    <source>
        <dbReference type="EMBL" id="SHK59199.1"/>
    </source>
</evidence>
<dbReference type="GO" id="GO:0016780">
    <property type="term" value="F:phosphotransferase activity, for other substituted phosphate groups"/>
    <property type="evidence" value="ECO:0007669"/>
    <property type="project" value="TreeGrafter"/>
</dbReference>
<feature type="transmembrane region" description="Helical" evidence="2">
    <location>
        <begin position="12"/>
        <end position="37"/>
    </location>
</feature>
<accession>A0A1M6TQM7</accession>
<name>A0A1M6TQM7_9FLAO</name>
<keyword evidence="5" id="KW-1185">Reference proteome</keyword>